<keyword evidence="4" id="KW-1185">Reference proteome</keyword>
<feature type="compositionally biased region" description="Polar residues" evidence="1">
    <location>
        <begin position="260"/>
        <end position="294"/>
    </location>
</feature>
<feature type="compositionally biased region" description="Low complexity" evidence="1">
    <location>
        <begin position="222"/>
        <end position="231"/>
    </location>
</feature>
<feature type="region of interest" description="Disordered" evidence="1">
    <location>
        <begin position="117"/>
        <end position="136"/>
    </location>
</feature>
<dbReference type="PROSITE" id="PS51838">
    <property type="entry name" value="HDAG"/>
    <property type="match status" value="1"/>
</dbReference>
<accession>E4XWK1</accession>
<protein>
    <recommendedName>
        <fullName evidence="2">HDAg domain-containing protein</fullName>
    </recommendedName>
</protein>
<feature type="region of interest" description="Disordered" evidence="1">
    <location>
        <begin position="358"/>
        <end position="391"/>
    </location>
</feature>
<evidence type="ECO:0000313" key="4">
    <source>
        <dbReference type="Proteomes" id="UP000001307"/>
    </source>
</evidence>
<dbReference type="InterPro" id="IPR037517">
    <property type="entry name" value="HDAG_dom"/>
</dbReference>
<feature type="domain" description="HDAg" evidence="2">
    <location>
        <begin position="15"/>
        <end position="179"/>
    </location>
</feature>
<dbReference type="EMBL" id="FN653245">
    <property type="protein sequence ID" value="CBY14056.1"/>
    <property type="molecule type" value="Genomic_DNA"/>
</dbReference>
<name>E4XWK1_OIKDI</name>
<feature type="region of interest" description="Disordered" evidence="1">
    <location>
        <begin position="148"/>
        <end position="294"/>
    </location>
</feature>
<gene>
    <name evidence="3" type="ORF">GSOID_T00007021001</name>
</gene>
<dbReference type="FunCoup" id="E4XWK1">
    <property type="interactions" value="261"/>
</dbReference>
<proteinExistence type="predicted"/>
<dbReference type="AlphaFoldDB" id="E4XWK1"/>
<reference evidence="3" key="1">
    <citation type="journal article" date="2010" name="Science">
        <title>Plasticity of animal genome architecture unmasked by rapid evolution of a pelagic tunicate.</title>
        <authorList>
            <person name="Denoeud F."/>
            <person name="Henriet S."/>
            <person name="Mungpakdee S."/>
            <person name="Aury J.M."/>
            <person name="Da Silva C."/>
            <person name="Brinkmann H."/>
            <person name="Mikhaleva J."/>
            <person name="Olsen L.C."/>
            <person name="Jubin C."/>
            <person name="Canestro C."/>
            <person name="Bouquet J.M."/>
            <person name="Danks G."/>
            <person name="Poulain J."/>
            <person name="Campsteijn C."/>
            <person name="Adamski M."/>
            <person name="Cross I."/>
            <person name="Yadetie F."/>
            <person name="Muffato M."/>
            <person name="Louis A."/>
            <person name="Butcher S."/>
            <person name="Tsagkogeorga G."/>
            <person name="Konrad A."/>
            <person name="Singh S."/>
            <person name="Jensen M.F."/>
            <person name="Cong E.H."/>
            <person name="Eikeseth-Otteraa H."/>
            <person name="Noel B."/>
            <person name="Anthouard V."/>
            <person name="Porcel B.M."/>
            <person name="Kachouri-Lafond R."/>
            <person name="Nishino A."/>
            <person name="Ugolini M."/>
            <person name="Chourrout P."/>
            <person name="Nishida H."/>
            <person name="Aasland R."/>
            <person name="Huzurbazar S."/>
            <person name="Westhof E."/>
            <person name="Delsuc F."/>
            <person name="Lehrach H."/>
            <person name="Reinhardt R."/>
            <person name="Weissenbach J."/>
            <person name="Roy S.W."/>
            <person name="Artiguenave F."/>
            <person name="Postlethwait J.H."/>
            <person name="Manak J.R."/>
            <person name="Thompson E.M."/>
            <person name="Jaillon O."/>
            <person name="Du Pasquier L."/>
            <person name="Boudinot P."/>
            <person name="Liberles D.A."/>
            <person name="Volff J.N."/>
            <person name="Philippe H."/>
            <person name="Lenhard B."/>
            <person name="Roest Crollius H."/>
            <person name="Wincker P."/>
            <person name="Chourrout D."/>
        </authorList>
    </citation>
    <scope>NUCLEOTIDE SEQUENCE [LARGE SCALE GENOMIC DNA]</scope>
</reference>
<feature type="compositionally biased region" description="Low complexity" evidence="1">
    <location>
        <begin position="117"/>
        <end position="132"/>
    </location>
</feature>
<dbReference type="InParanoid" id="E4XWK1"/>
<feature type="compositionally biased region" description="Basic residues" evidence="1">
    <location>
        <begin position="183"/>
        <end position="192"/>
    </location>
</feature>
<evidence type="ECO:0000313" key="3">
    <source>
        <dbReference type="EMBL" id="CBY14056.1"/>
    </source>
</evidence>
<feature type="compositionally biased region" description="Polar residues" evidence="1">
    <location>
        <begin position="156"/>
        <end position="168"/>
    </location>
</feature>
<sequence length="487" mass="54792">MRTHGFALSPRFSNSIRASFSFKSALVPLTQSGSIDTSYSRFLNVRSSIIEDLVEVSNNSPDSRMLPLECRIVSKEVLKQICDPPESKVGKHFTLKRKPKSAALRQELLQRSQDYATQIQKQSSRSRITSSSNKFVDKEDGAHQFVSISVGKRQNAMRNTNQKTSRSGGTKMLDIGEAPPTIKQKKPKKSKKEKSSTENEGASTDSDSEAKNTVFLERRDSQSSISSGPFSPTHNAGVGPIFQVSEENRLKKRRRDSGRLASTNSESSSVSPYAQRRTPAQISTPPQQFSSTQMQQVNIEQGQNVGGIYGDGQIYQEEQQQVQLQQQQQMNMQQGQAHQAGYAAGETMTLTMETSQQPQFAQAQMHQNVYGDQQQQQQQQFVENTPQQQTATTNLQLSQSQLLEIQEMFSRSPTMTQDDKVLILRFVSGNFERPANIPSIHRIPLYSEVHNQTRQFGDQKTVSQVQVDVYFELNYETGTCQQLRFPN</sequence>
<evidence type="ECO:0000259" key="2">
    <source>
        <dbReference type="PROSITE" id="PS51838"/>
    </source>
</evidence>
<dbReference type="OrthoDB" id="2135488at2759"/>
<dbReference type="Proteomes" id="UP000001307">
    <property type="component" value="Unassembled WGS sequence"/>
</dbReference>
<evidence type="ECO:0000256" key="1">
    <source>
        <dbReference type="SAM" id="MobiDB-lite"/>
    </source>
</evidence>
<organism evidence="3">
    <name type="scientific">Oikopleura dioica</name>
    <name type="common">Tunicate</name>
    <dbReference type="NCBI Taxonomy" id="34765"/>
    <lineage>
        <taxon>Eukaryota</taxon>
        <taxon>Metazoa</taxon>
        <taxon>Chordata</taxon>
        <taxon>Tunicata</taxon>
        <taxon>Appendicularia</taxon>
        <taxon>Copelata</taxon>
        <taxon>Oikopleuridae</taxon>
        <taxon>Oikopleura</taxon>
    </lineage>
</organism>